<evidence type="ECO:0000313" key="2">
    <source>
        <dbReference type="EMBL" id="CUV55170.1"/>
    </source>
</evidence>
<dbReference type="AlphaFoldDB" id="A0A0S4WUC1"/>
<protein>
    <submittedName>
        <fullName evidence="2">Uncharacterized protein</fullName>
    </submittedName>
</protein>
<feature type="region of interest" description="Disordered" evidence="1">
    <location>
        <begin position="80"/>
        <end position="103"/>
    </location>
</feature>
<feature type="compositionally biased region" description="Polar residues" evidence="1">
    <location>
        <begin position="92"/>
        <end position="103"/>
    </location>
</feature>
<gene>
    <name evidence="2" type="ORF">RUN215_v1_440016</name>
</gene>
<evidence type="ECO:0000256" key="1">
    <source>
        <dbReference type="SAM" id="MobiDB-lite"/>
    </source>
</evidence>
<organism evidence="2">
    <name type="scientific">Ralstonia solanacearum</name>
    <name type="common">Pseudomonas solanacearum</name>
    <dbReference type="NCBI Taxonomy" id="305"/>
    <lineage>
        <taxon>Bacteria</taxon>
        <taxon>Pseudomonadati</taxon>
        <taxon>Pseudomonadota</taxon>
        <taxon>Betaproteobacteria</taxon>
        <taxon>Burkholderiales</taxon>
        <taxon>Burkholderiaceae</taxon>
        <taxon>Ralstonia</taxon>
        <taxon>Ralstonia solanacearum species complex</taxon>
    </lineage>
</organism>
<proteinExistence type="predicted"/>
<dbReference type="EMBL" id="LN899820">
    <property type="protein sequence ID" value="CUV55170.1"/>
    <property type="molecule type" value="Genomic_DNA"/>
</dbReference>
<sequence length="103" mass="12176">MHDPSRRWANPAEFDYYAKGYNTKSLSKLLRRTSRTIRDWQRGARPIPSWTVDVLRLKDAEAVENRRRLYPLHERRQMQLLQDDQCSEPKNRSYSVTNGDGGP</sequence>
<reference evidence="2" key="1">
    <citation type="submission" date="2015-10" db="EMBL/GenBank/DDBJ databases">
        <authorList>
            <person name="Gilbert D.G."/>
        </authorList>
    </citation>
    <scope>NUCLEOTIDE SEQUENCE</scope>
    <source>
        <strain evidence="2">Phyl III-seqv23</strain>
    </source>
</reference>
<name>A0A0S4WUC1_RALSL</name>
<accession>A0A0S4WUC1</accession>